<proteinExistence type="predicted"/>
<dbReference type="AlphaFoldDB" id="A0A0D5CFG6"/>
<protein>
    <submittedName>
        <fullName evidence="1">Uncharacterized protein</fullName>
    </submittedName>
</protein>
<dbReference type="Proteomes" id="UP000032604">
    <property type="component" value="Chromosome"/>
</dbReference>
<organism evidence="1 2">
    <name type="scientific">Clavibacter michiganensis subsp. insidiosus</name>
    <dbReference type="NCBI Taxonomy" id="33014"/>
    <lineage>
        <taxon>Bacteria</taxon>
        <taxon>Bacillati</taxon>
        <taxon>Actinomycetota</taxon>
        <taxon>Actinomycetes</taxon>
        <taxon>Micrococcales</taxon>
        <taxon>Microbacteriaceae</taxon>
        <taxon>Clavibacter</taxon>
    </lineage>
</organism>
<reference evidence="1 2" key="1">
    <citation type="journal article" date="2015" name="Genome Announc.">
        <title>Complete Genome Sequence of Clavibacter michiganensis subsp. insidiosus R1-1 Using PacBio Single-Molecule Real-Time Technology.</title>
        <authorList>
            <person name="Lu Y."/>
            <person name="Samac D.A."/>
            <person name="Glazebrook J."/>
            <person name="Ishimaru C.A."/>
        </authorList>
    </citation>
    <scope>NUCLEOTIDE SEQUENCE [LARGE SCALE GENOMIC DNA]</scope>
    <source>
        <strain evidence="1 2">R1-1</strain>
    </source>
</reference>
<evidence type="ECO:0000313" key="1">
    <source>
        <dbReference type="EMBL" id="AJW78398.1"/>
    </source>
</evidence>
<dbReference type="RefSeq" id="WP_045527033.1">
    <property type="nucleotide sequence ID" value="NZ_CP011043.1"/>
</dbReference>
<dbReference type="EMBL" id="CP011043">
    <property type="protein sequence ID" value="AJW78398.1"/>
    <property type="molecule type" value="Genomic_DNA"/>
</dbReference>
<evidence type="ECO:0000313" key="2">
    <source>
        <dbReference type="Proteomes" id="UP000032604"/>
    </source>
</evidence>
<name>A0A0D5CFG6_9MICO</name>
<accession>A0A0D5CFG6</accession>
<dbReference type="KEGG" id="cmh:VO01_03975"/>
<dbReference type="HOGENOM" id="CLU_457649_0_0_11"/>
<dbReference type="PATRIC" id="fig|33014.5.peg.830"/>
<gene>
    <name evidence="1" type="ORF">VO01_03975</name>
</gene>
<sequence length="617" mass="64349">MFDNGVDTMRRARRRSRLIACLAVWAVALGLGLVGTGTIGGSADPAQAASGADFDPGMIISDAKFYDGDAMSQGDIQSFLQARVPSCASGYVCLRNYVESTPARAADSRCSSLQASRLSGADIVYWVGRACGVSQAALLVLLEKEQGLVTDSTPSDRQFRSATGYGCPDTAACDSLYYGFFNQVYNAAHQFKVYQSTPTRWNYQAGRSNRILWHPNADCGSSQVTIRNQATAGLYIYTPYQPNTAALRNLYGTGDSCSSYGNRNFWRLYSDWFGSTSDGPVSAFVKVATDDSVYLVSGGQKHPVTDFAVYQTLSALGGISTVGRSYLDALATGVPASELVRDPSDGTISLVQGDRQHAFSSCDLVASYGYSCSAAVPLDPGQLRAVPQAGAMSAFFTLPGDGTAYLLDSGAKYPVSSWSALVALNGGASAFVAQMRSQVGARYSTGHVALEPGTLVKSASSADVYVVDGLNRKVGVLDFAVTRELGLGQAYSTVTQGTLDGYARSAANLSLLVRCGGTSYLATQGSIVALANPGSTGLPVTDLVPTTCRTLDATGGTVTGSVLVKSAADPSVYVLQGGQARPVSSWAKLVALAGTSSPTITTMGAAALARIPVGAAY</sequence>